<protein>
    <recommendedName>
        <fullName evidence="1">DUF6879 domain-containing protein</fullName>
    </recommendedName>
</protein>
<evidence type="ECO:0000313" key="3">
    <source>
        <dbReference type="Proteomes" id="UP000199515"/>
    </source>
</evidence>
<organism evidence="2 3">
    <name type="scientific">Amycolatopsis xylanica</name>
    <dbReference type="NCBI Taxonomy" id="589385"/>
    <lineage>
        <taxon>Bacteria</taxon>
        <taxon>Bacillati</taxon>
        <taxon>Actinomycetota</taxon>
        <taxon>Actinomycetes</taxon>
        <taxon>Pseudonocardiales</taxon>
        <taxon>Pseudonocardiaceae</taxon>
        <taxon>Amycolatopsis</taxon>
    </lineage>
</organism>
<dbReference type="RefSeq" id="WP_245757421.1">
    <property type="nucleotide sequence ID" value="NZ_FNON01000004.1"/>
</dbReference>
<dbReference type="AlphaFoldDB" id="A0A1H3GL53"/>
<name>A0A1H3GL53_9PSEU</name>
<reference evidence="2 3" key="1">
    <citation type="submission" date="2016-10" db="EMBL/GenBank/DDBJ databases">
        <authorList>
            <person name="de Groot N.N."/>
        </authorList>
    </citation>
    <scope>NUCLEOTIDE SEQUENCE [LARGE SCALE GENOMIC DNA]</scope>
    <source>
        <strain evidence="2 3">CPCC 202699</strain>
    </source>
</reference>
<accession>A0A1H3GL53</accession>
<dbReference type="EMBL" id="FNON01000004">
    <property type="protein sequence ID" value="SDY03715.1"/>
    <property type="molecule type" value="Genomic_DNA"/>
</dbReference>
<dbReference type="InterPro" id="IPR049244">
    <property type="entry name" value="DUF6879"/>
</dbReference>
<gene>
    <name evidence="2" type="ORF">SAMN05421504_104296</name>
</gene>
<dbReference type="Pfam" id="PF21806">
    <property type="entry name" value="DUF6879"/>
    <property type="match status" value="1"/>
</dbReference>
<evidence type="ECO:0000259" key="1">
    <source>
        <dbReference type="Pfam" id="PF21806"/>
    </source>
</evidence>
<keyword evidence="3" id="KW-1185">Reference proteome</keyword>
<dbReference type="STRING" id="589385.SAMN05421504_104296"/>
<proteinExistence type="predicted"/>
<sequence>MILSGEEMGALFQNFERSAFRLETHQTYTMPNEQAGLARFLAGEPKPEGHNANWTAYVRQTTASGKTIQRAKVVKRPFTDYTRYLMSWGVPGNVAAGEDYRIADVTEHPPSWPDQDFWLFDESTVALLNFNADGTLRGRELADPAELGTYLHWRDLALSETIPFVDYRF</sequence>
<feature type="domain" description="DUF6879" evidence="1">
    <location>
        <begin position="7"/>
        <end position="168"/>
    </location>
</feature>
<evidence type="ECO:0000313" key="2">
    <source>
        <dbReference type="EMBL" id="SDY03715.1"/>
    </source>
</evidence>
<dbReference type="Proteomes" id="UP000199515">
    <property type="component" value="Unassembled WGS sequence"/>
</dbReference>